<dbReference type="EMBL" id="LAZR01036672">
    <property type="protein sequence ID" value="KKL24231.1"/>
    <property type="molecule type" value="Genomic_DNA"/>
</dbReference>
<proteinExistence type="predicted"/>
<accession>A0A0F9E2W1</accession>
<name>A0A0F9E2W1_9ZZZZ</name>
<comment type="caution">
    <text evidence="1">The sequence shown here is derived from an EMBL/GenBank/DDBJ whole genome shotgun (WGS) entry which is preliminary data.</text>
</comment>
<organism evidence="1">
    <name type="scientific">marine sediment metagenome</name>
    <dbReference type="NCBI Taxonomy" id="412755"/>
    <lineage>
        <taxon>unclassified sequences</taxon>
        <taxon>metagenomes</taxon>
        <taxon>ecological metagenomes</taxon>
    </lineage>
</organism>
<evidence type="ECO:0000313" key="1">
    <source>
        <dbReference type="EMBL" id="KKL24231.1"/>
    </source>
</evidence>
<sequence length="118" mass="13099">MSDLLSAALAYCARCDEVAELKRAIMRHPDCEKVEPFDPDDIPIRLLGCADALTAASAEGTLSIPWWEATPEQIAAFCRPCQGRVALRRERHRLRRTVSGLKTALMRAYRAEAKTDAA</sequence>
<dbReference type="AlphaFoldDB" id="A0A0F9E2W1"/>
<protein>
    <submittedName>
        <fullName evidence="1">Uncharacterized protein</fullName>
    </submittedName>
</protein>
<gene>
    <name evidence="1" type="ORF">LCGC14_2417400</name>
</gene>
<reference evidence="1" key="1">
    <citation type="journal article" date="2015" name="Nature">
        <title>Complex archaea that bridge the gap between prokaryotes and eukaryotes.</title>
        <authorList>
            <person name="Spang A."/>
            <person name="Saw J.H."/>
            <person name="Jorgensen S.L."/>
            <person name="Zaremba-Niedzwiedzka K."/>
            <person name="Martijn J."/>
            <person name="Lind A.E."/>
            <person name="van Eijk R."/>
            <person name="Schleper C."/>
            <person name="Guy L."/>
            <person name="Ettema T.J."/>
        </authorList>
    </citation>
    <scope>NUCLEOTIDE SEQUENCE</scope>
</reference>